<dbReference type="KEGG" id="vg:77936642"/>
<dbReference type="Proteomes" id="UP001046399">
    <property type="component" value="Segment"/>
</dbReference>
<accession>A0A8F3C9Q3</accession>
<evidence type="ECO:0000313" key="2">
    <source>
        <dbReference type="Proteomes" id="UP001046399"/>
    </source>
</evidence>
<organism evidence="1 2">
    <name type="scientific">Staphylococcus phage JPL-50</name>
    <dbReference type="NCBI Taxonomy" id="2851077"/>
    <lineage>
        <taxon>Viruses</taxon>
        <taxon>Duplodnaviria</taxon>
        <taxon>Heunggongvirae</taxon>
        <taxon>Uroviricota</taxon>
        <taxon>Caudoviricetes</taxon>
        <taxon>Rountreeviridae</taxon>
        <taxon>Rakietenvirinae</taxon>
        <taxon>Rosenblumvirus</taxon>
        <taxon>Rosenblumvirus jpl50</taxon>
    </lineage>
</organism>
<keyword evidence="2" id="KW-1185">Reference proteome</keyword>
<dbReference type="GeneID" id="77936642"/>
<dbReference type="RefSeq" id="YP_010660623.1">
    <property type="nucleotide sequence ID" value="NC_070878.1"/>
</dbReference>
<proteinExistence type="predicted"/>
<reference evidence="1" key="1">
    <citation type="submission" date="2021-06" db="EMBL/GenBank/DDBJ databases">
        <authorList>
            <person name="Xu H."/>
        </authorList>
    </citation>
    <scope>NUCLEOTIDE SEQUENCE</scope>
</reference>
<name>A0A8F3C9Q3_9CAUD</name>
<evidence type="ECO:0000313" key="1">
    <source>
        <dbReference type="EMBL" id="QWY14508.1"/>
    </source>
</evidence>
<sequence>MFIFFCRFQIYIFACNIIKITHSVFK</sequence>
<dbReference type="EMBL" id="MZ359091">
    <property type="protein sequence ID" value="QWY14508.1"/>
    <property type="molecule type" value="Genomic_DNA"/>
</dbReference>
<protein>
    <submittedName>
        <fullName evidence="1">Polyprotein</fullName>
    </submittedName>
</protein>